<proteinExistence type="predicted"/>
<dbReference type="PANTHER" id="PTHR33204:SF18">
    <property type="entry name" value="TRANSCRIPTIONAL REGULATORY PROTEIN"/>
    <property type="match status" value="1"/>
</dbReference>
<dbReference type="EMBL" id="AP025739">
    <property type="protein sequence ID" value="BDI31021.1"/>
    <property type="molecule type" value="Genomic_DNA"/>
</dbReference>
<keyword evidence="2" id="KW-1185">Reference proteome</keyword>
<evidence type="ECO:0000313" key="2">
    <source>
        <dbReference type="Proteomes" id="UP000287394"/>
    </source>
</evidence>
<dbReference type="Pfam" id="PF01638">
    <property type="entry name" value="HxlR"/>
    <property type="match status" value="1"/>
</dbReference>
<organism evidence="1 2">
    <name type="scientific">Capsulimonas corticalis</name>
    <dbReference type="NCBI Taxonomy" id="2219043"/>
    <lineage>
        <taxon>Bacteria</taxon>
        <taxon>Bacillati</taxon>
        <taxon>Armatimonadota</taxon>
        <taxon>Armatimonadia</taxon>
        <taxon>Capsulimonadales</taxon>
        <taxon>Capsulimonadaceae</taxon>
        <taxon>Capsulimonas</taxon>
    </lineage>
</organism>
<dbReference type="PANTHER" id="PTHR33204">
    <property type="entry name" value="TRANSCRIPTIONAL REGULATOR, MARR FAMILY"/>
    <property type="match status" value="1"/>
</dbReference>
<dbReference type="InterPro" id="IPR002577">
    <property type="entry name" value="HTH_HxlR"/>
</dbReference>
<dbReference type="AlphaFoldDB" id="A0A402CSN4"/>
<dbReference type="PROSITE" id="PS51118">
    <property type="entry name" value="HTH_HXLR"/>
    <property type="match status" value="1"/>
</dbReference>
<protein>
    <submittedName>
        <fullName evidence="1">Uncharacterized protein</fullName>
    </submittedName>
</protein>
<dbReference type="InterPro" id="IPR036390">
    <property type="entry name" value="WH_DNA-bd_sf"/>
</dbReference>
<sequence length="116" mass="13166">MEHQEEDHLFCPANAALTLLGGRWTMHIVRSLLDGKKRFNELSHEHKINPGTLRERLRELEEEGVVTRTVLSAMPPHVEYALTPKGEELNGVFEAVAQWGRAWMTPPAKREPAACE</sequence>
<dbReference type="OrthoDB" id="9800966at2"/>
<evidence type="ECO:0000313" key="1">
    <source>
        <dbReference type="EMBL" id="BDI31021.1"/>
    </source>
</evidence>
<name>A0A402CSN4_9BACT</name>
<dbReference type="SUPFAM" id="SSF46785">
    <property type="entry name" value="Winged helix' DNA-binding domain"/>
    <property type="match status" value="1"/>
</dbReference>
<dbReference type="InterPro" id="IPR036388">
    <property type="entry name" value="WH-like_DNA-bd_sf"/>
</dbReference>
<reference evidence="1 2" key="1">
    <citation type="journal article" date="2019" name="Int. J. Syst. Evol. Microbiol.">
        <title>Capsulimonas corticalis gen. nov., sp. nov., an aerobic capsulated bacterium, of a novel bacterial order, Capsulimonadales ord. nov., of the class Armatimonadia of the phylum Armatimonadetes.</title>
        <authorList>
            <person name="Li J."/>
            <person name="Kudo C."/>
            <person name="Tonouchi A."/>
        </authorList>
    </citation>
    <scope>NUCLEOTIDE SEQUENCE [LARGE SCALE GENOMIC DNA]</scope>
    <source>
        <strain evidence="1 2">AX-7</strain>
    </source>
</reference>
<dbReference type="KEGG" id="ccot:CCAX7_30720"/>
<dbReference type="RefSeq" id="WP_119320405.1">
    <property type="nucleotide sequence ID" value="NZ_AP025739.1"/>
</dbReference>
<gene>
    <name evidence="1" type="ORF">CCAX7_30720</name>
</gene>
<accession>A0A402CSN4</accession>
<dbReference type="Gene3D" id="1.10.10.10">
    <property type="entry name" value="Winged helix-like DNA-binding domain superfamily/Winged helix DNA-binding domain"/>
    <property type="match status" value="1"/>
</dbReference>
<dbReference type="Proteomes" id="UP000287394">
    <property type="component" value="Chromosome"/>
</dbReference>